<feature type="compositionally biased region" description="Polar residues" evidence="1">
    <location>
        <begin position="387"/>
        <end position="407"/>
    </location>
</feature>
<evidence type="ECO:0000256" key="2">
    <source>
        <dbReference type="SAM" id="Phobius"/>
    </source>
</evidence>
<dbReference type="EMBL" id="JAUEPS010000004">
    <property type="protein sequence ID" value="KAK0465982.1"/>
    <property type="molecule type" value="Genomic_DNA"/>
</dbReference>
<comment type="caution">
    <text evidence="3">The sequence shown here is derived from an EMBL/GenBank/DDBJ whole genome shotgun (WGS) entry which is preliminary data.</text>
</comment>
<feature type="region of interest" description="Disordered" evidence="1">
    <location>
        <begin position="286"/>
        <end position="305"/>
    </location>
</feature>
<feature type="transmembrane region" description="Helical" evidence="2">
    <location>
        <begin position="110"/>
        <end position="129"/>
    </location>
</feature>
<keyword evidence="2" id="KW-1133">Transmembrane helix</keyword>
<evidence type="ECO:0000256" key="1">
    <source>
        <dbReference type="SAM" id="MobiDB-lite"/>
    </source>
</evidence>
<dbReference type="RefSeq" id="XP_060336809.1">
    <property type="nucleotide sequence ID" value="XM_060483527.1"/>
</dbReference>
<evidence type="ECO:0000313" key="3">
    <source>
        <dbReference type="EMBL" id="KAK0465982.1"/>
    </source>
</evidence>
<keyword evidence="2" id="KW-0812">Transmembrane</keyword>
<feature type="compositionally biased region" description="Basic and acidic residues" evidence="1">
    <location>
        <begin position="293"/>
        <end position="305"/>
    </location>
</feature>
<name>A0AA39NHY9_ARMTA</name>
<feature type="transmembrane region" description="Helical" evidence="2">
    <location>
        <begin position="205"/>
        <end position="223"/>
    </location>
</feature>
<accession>A0AA39NHY9</accession>
<dbReference type="AlphaFoldDB" id="A0AA39NHY9"/>
<feature type="transmembrane region" description="Helical" evidence="2">
    <location>
        <begin position="29"/>
        <end position="47"/>
    </location>
</feature>
<gene>
    <name evidence="3" type="ORF">EV420DRAFT_804879</name>
</gene>
<feature type="transmembrane region" description="Helical" evidence="2">
    <location>
        <begin position="162"/>
        <end position="184"/>
    </location>
</feature>
<keyword evidence="2" id="KW-0472">Membrane</keyword>
<dbReference type="Proteomes" id="UP001175211">
    <property type="component" value="Unassembled WGS sequence"/>
</dbReference>
<proteinExistence type="predicted"/>
<feature type="region of interest" description="Disordered" evidence="1">
    <location>
        <begin position="368"/>
        <end position="407"/>
    </location>
</feature>
<evidence type="ECO:0000313" key="4">
    <source>
        <dbReference type="Proteomes" id="UP001175211"/>
    </source>
</evidence>
<reference evidence="3" key="1">
    <citation type="submission" date="2023-06" db="EMBL/GenBank/DDBJ databases">
        <authorList>
            <consortium name="Lawrence Berkeley National Laboratory"/>
            <person name="Ahrendt S."/>
            <person name="Sahu N."/>
            <person name="Indic B."/>
            <person name="Wong-Bajracharya J."/>
            <person name="Merenyi Z."/>
            <person name="Ke H.-M."/>
            <person name="Monk M."/>
            <person name="Kocsube S."/>
            <person name="Drula E."/>
            <person name="Lipzen A."/>
            <person name="Balint B."/>
            <person name="Henrissat B."/>
            <person name="Andreopoulos B."/>
            <person name="Martin F.M."/>
            <person name="Harder C.B."/>
            <person name="Rigling D."/>
            <person name="Ford K.L."/>
            <person name="Foster G.D."/>
            <person name="Pangilinan J."/>
            <person name="Papanicolaou A."/>
            <person name="Barry K."/>
            <person name="LaButti K."/>
            <person name="Viragh M."/>
            <person name="Koriabine M."/>
            <person name="Yan M."/>
            <person name="Riley R."/>
            <person name="Champramary S."/>
            <person name="Plett K.L."/>
            <person name="Tsai I.J."/>
            <person name="Slot J."/>
            <person name="Sipos G."/>
            <person name="Plett J."/>
            <person name="Nagy L.G."/>
            <person name="Grigoriev I.V."/>
        </authorList>
    </citation>
    <scope>NUCLEOTIDE SEQUENCE</scope>
    <source>
        <strain evidence="3">CCBAS 213</strain>
    </source>
</reference>
<protein>
    <submittedName>
        <fullName evidence="3">Uncharacterized protein</fullName>
    </submittedName>
</protein>
<feature type="transmembrane region" description="Helical" evidence="2">
    <location>
        <begin position="67"/>
        <end position="90"/>
    </location>
</feature>
<sequence length="407" mass="45484">MLCIGMYTGIFFVTLWNVFTNKPQPIGQTMVILVILVYIATTMNFAFSWSHSHSVFVNKGQNLWTKYLAYSTWGTTSLGTAITSTIANVLAEPIMIWRCWIVWGQQWSIILLPILLVVSATGKIIQIFYGVNFSRVQVDIALKVFGLYKTSLAEDYPLGLTLYASFIFASTLWCTLLIIYRIVTVARAGSHTGRGLQTYHHVMEVLIESYALYSISLILYTIFHQVFSVRNNDTSEYFDSLAAVARGIAPTLLVGRVAAGHARPDDSWQGSAVTSLHFGRLFRDQGSQQDSMTRGDLESQQEREDDYSHHILADSQGHDVGIDSETAKAWRERSSGYRGSTLMDFQEDTDIESNVICKDNHRAQALERPEGGHFNNGNVACGDDLKTQPNGQGDDSLNMTSIVSRDE</sequence>
<dbReference type="GeneID" id="85367075"/>
<organism evidence="3 4">
    <name type="scientific">Armillaria tabescens</name>
    <name type="common">Ringless honey mushroom</name>
    <name type="synonym">Agaricus tabescens</name>
    <dbReference type="NCBI Taxonomy" id="1929756"/>
    <lineage>
        <taxon>Eukaryota</taxon>
        <taxon>Fungi</taxon>
        <taxon>Dikarya</taxon>
        <taxon>Basidiomycota</taxon>
        <taxon>Agaricomycotina</taxon>
        <taxon>Agaricomycetes</taxon>
        <taxon>Agaricomycetidae</taxon>
        <taxon>Agaricales</taxon>
        <taxon>Marasmiineae</taxon>
        <taxon>Physalacriaceae</taxon>
        <taxon>Desarmillaria</taxon>
    </lineage>
</organism>
<keyword evidence="4" id="KW-1185">Reference proteome</keyword>